<evidence type="ECO:0000256" key="7">
    <source>
        <dbReference type="SAM" id="Phobius"/>
    </source>
</evidence>
<organism evidence="9 10">
    <name type="scientific">Bowdeniella nasicola</name>
    <dbReference type="NCBI Taxonomy" id="208480"/>
    <lineage>
        <taxon>Bacteria</taxon>
        <taxon>Bacillati</taxon>
        <taxon>Actinomycetota</taxon>
        <taxon>Actinomycetes</taxon>
        <taxon>Actinomycetales</taxon>
        <taxon>Actinomycetaceae</taxon>
        <taxon>Bowdeniella</taxon>
    </lineage>
</organism>
<evidence type="ECO:0000313" key="10">
    <source>
        <dbReference type="Proteomes" id="UP000199288"/>
    </source>
</evidence>
<keyword evidence="5 7" id="KW-0472">Membrane</keyword>
<keyword evidence="3 7" id="KW-0812">Transmembrane</keyword>
<sequence length="153" mass="17351">MVRVLPVIVIAALLIYALADCVMTPRDRVPRGLPKGLWIILILVPVVGPLAWLFMSRMTGSAPYQRGRQGSWNPTSPSNNPRGGIFGRKAKPVAPDDDETFLADLDWQARKAHYERQRRQREAEEEARKKKQREERRRQAEAGEDDESDTSAS</sequence>
<name>A0A1H3X988_9ACTO</name>
<evidence type="ECO:0000256" key="3">
    <source>
        <dbReference type="ARBA" id="ARBA00022692"/>
    </source>
</evidence>
<keyword evidence="4 7" id="KW-1133">Transmembrane helix</keyword>
<evidence type="ECO:0000256" key="4">
    <source>
        <dbReference type="ARBA" id="ARBA00022989"/>
    </source>
</evidence>
<keyword evidence="2" id="KW-1003">Cell membrane</keyword>
<dbReference type="GO" id="GO:0005886">
    <property type="term" value="C:plasma membrane"/>
    <property type="evidence" value="ECO:0007669"/>
    <property type="project" value="UniProtKB-SubCell"/>
</dbReference>
<accession>A0A1H3X988</accession>
<dbReference type="OrthoDB" id="3298527at2"/>
<proteinExistence type="predicted"/>
<feature type="transmembrane region" description="Helical" evidence="7">
    <location>
        <begin position="35"/>
        <end position="55"/>
    </location>
</feature>
<dbReference type="InterPro" id="IPR027379">
    <property type="entry name" value="CLS_N"/>
</dbReference>
<feature type="compositionally biased region" description="Polar residues" evidence="6">
    <location>
        <begin position="68"/>
        <end position="81"/>
    </location>
</feature>
<dbReference type="AlphaFoldDB" id="A0A1H3X988"/>
<dbReference type="Proteomes" id="UP000199288">
    <property type="component" value="Unassembled WGS sequence"/>
</dbReference>
<feature type="compositionally biased region" description="Acidic residues" evidence="6">
    <location>
        <begin position="142"/>
        <end position="153"/>
    </location>
</feature>
<dbReference type="EMBL" id="FNQV01000003">
    <property type="protein sequence ID" value="SDZ95956.1"/>
    <property type="molecule type" value="Genomic_DNA"/>
</dbReference>
<feature type="compositionally biased region" description="Basic and acidic residues" evidence="6">
    <location>
        <begin position="113"/>
        <end position="141"/>
    </location>
</feature>
<keyword evidence="10" id="KW-1185">Reference proteome</keyword>
<evidence type="ECO:0000256" key="2">
    <source>
        <dbReference type="ARBA" id="ARBA00022475"/>
    </source>
</evidence>
<dbReference type="Pfam" id="PF13396">
    <property type="entry name" value="PLDc_N"/>
    <property type="match status" value="1"/>
</dbReference>
<comment type="subcellular location">
    <subcellularLocation>
        <location evidence="1">Cell membrane</location>
        <topology evidence="1">Multi-pass membrane protein</topology>
    </subcellularLocation>
</comment>
<feature type="region of interest" description="Disordered" evidence="6">
    <location>
        <begin position="62"/>
        <end position="96"/>
    </location>
</feature>
<feature type="region of interest" description="Disordered" evidence="6">
    <location>
        <begin position="113"/>
        <end position="153"/>
    </location>
</feature>
<gene>
    <name evidence="9" type="ORF">SAMN02910418_00651</name>
</gene>
<reference evidence="10" key="1">
    <citation type="submission" date="2016-10" db="EMBL/GenBank/DDBJ databases">
        <authorList>
            <person name="Varghese N."/>
            <person name="Submissions S."/>
        </authorList>
    </citation>
    <scope>NUCLEOTIDE SEQUENCE [LARGE SCALE GENOMIC DNA]</scope>
    <source>
        <strain evidence="10">KPR-1</strain>
    </source>
</reference>
<evidence type="ECO:0000256" key="6">
    <source>
        <dbReference type="SAM" id="MobiDB-lite"/>
    </source>
</evidence>
<evidence type="ECO:0000256" key="5">
    <source>
        <dbReference type="ARBA" id="ARBA00023136"/>
    </source>
</evidence>
<evidence type="ECO:0000256" key="1">
    <source>
        <dbReference type="ARBA" id="ARBA00004651"/>
    </source>
</evidence>
<dbReference type="RefSeq" id="WP_092561987.1">
    <property type="nucleotide sequence ID" value="NZ_FNQV01000003.1"/>
</dbReference>
<evidence type="ECO:0000259" key="8">
    <source>
        <dbReference type="Pfam" id="PF13396"/>
    </source>
</evidence>
<evidence type="ECO:0000313" key="9">
    <source>
        <dbReference type="EMBL" id="SDZ95956.1"/>
    </source>
</evidence>
<protein>
    <submittedName>
        <fullName evidence="9">Phospholipase_D-nuclease N-terminal</fullName>
    </submittedName>
</protein>
<feature type="domain" description="Cardiolipin synthase N-terminal" evidence="8">
    <location>
        <begin position="12"/>
        <end position="56"/>
    </location>
</feature>